<proteinExistence type="predicted"/>
<dbReference type="SMART" id="SM01388">
    <property type="entry name" value="Mob1_phocein"/>
    <property type="match status" value="1"/>
</dbReference>
<dbReference type="Pfam" id="PF03637">
    <property type="entry name" value="Mob1_phocein"/>
    <property type="match status" value="1"/>
</dbReference>
<keyword evidence="1" id="KW-0479">Metal-binding</keyword>
<comment type="caution">
    <text evidence="2">The sequence shown here is derived from an EMBL/GenBank/DDBJ whole genome shotgun (WGS) entry which is preliminary data.</text>
</comment>
<organism evidence="2 3">
    <name type="scientific">Gnathostoma spinigerum</name>
    <dbReference type="NCBI Taxonomy" id="75299"/>
    <lineage>
        <taxon>Eukaryota</taxon>
        <taxon>Metazoa</taxon>
        <taxon>Ecdysozoa</taxon>
        <taxon>Nematoda</taxon>
        <taxon>Chromadorea</taxon>
        <taxon>Rhabditida</taxon>
        <taxon>Spirurina</taxon>
        <taxon>Gnathostomatomorpha</taxon>
        <taxon>Gnathostomatoidea</taxon>
        <taxon>Gnathostomatidae</taxon>
        <taxon>Gnathostoma</taxon>
    </lineage>
</organism>
<accession>A0ABD6ETR6</accession>
<feature type="binding site" evidence="1">
    <location>
        <position position="151"/>
    </location>
    <ligand>
        <name>Zn(2+)</name>
        <dbReference type="ChEBI" id="CHEBI:29105"/>
    </ligand>
</feature>
<dbReference type="SUPFAM" id="SSF101152">
    <property type="entry name" value="Mob1/phocein"/>
    <property type="match status" value="1"/>
</dbReference>
<name>A0ABD6ETR6_9BILA</name>
<evidence type="ECO:0000313" key="3">
    <source>
        <dbReference type="Proteomes" id="UP001608902"/>
    </source>
</evidence>
<dbReference type="AlphaFoldDB" id="A0ABD6ETR6"/>
<dbReference type="EMBL" id="JBGFUD010011975">
    <property type="protein sequence ID" value="MFH4983348.1"/>
    <property type="molecule type" value="Genomic_DNA"/>
</dbReference>
<dbReference type="Proteomes" id="UP001608902">
    <property type="component" value="Unassembled WGS sequence"/>
</dbReference>
<dbReference type="PANTHER" id="PTHR22599">
    <property type="entry name" value="MPS ONE BINDER KINASE ACTIVATOR-LIKE MOB"/>
    <property type="match status" value="1"/>
</dbReference>
<dbReference type="InterPro" id="IPR005301">
    <property type="entry name" value="MOB_kinase_act_fam"/>
</dbReference>
<dbReference type="InterPro" id="IPR036703">
    <property type="entry name" value="MOB_kinase_act_sf"/>
</dbReference>
<feature type="binding site" evidence="1">
    <location>
        <position position="77"/>
    </location>
    <ligand>
        <name>Zn(2+)</name>
        <dbReference type="ChEBI" id="CHEBI:29105"/>
    </ligand>
</feature>
<evidence type="ECO:0000313" key="2">
    <source>
        <dbReference type="EMBL" id="MFH4983348.1"/>
    </source>
</evidence>
<sequence>MSSNSTFKQRRKLFDSKQSELLRYAAATLGSGNLREAVKLPQGEDPHEWIAVNIVDFFNQISMLYGTISEHCTSESCPKMCAGPKYEYLWSDGRKAVPCAAPVYVDYLMTWVHDQLDDEIIFPSQIGKPFPPNFTQIAQTIMKRLFRVYAHIYHQHIDLIEQLKAIEHLNTSFKHFMLFVHEFNLIEAKQLAPLQQFIDRLAPERDSTPAY</sequence>
<feature type="binding site" evidence="1">
    <location>
        <position position="72"/>
    </location>
    <ligand>
        <name>Zn(2+)</name>
        <dbReference type="ChEBI" id="CHEBI:29105"/>
    </ligand>
</feature>
<protein>
    <submittedName>
        <fullName evidence="2">Uncharacterized protein</fullName>
    </submittedName>
</protein>
<feature type="binding site" evidence="1">
    <location>
        <position position="156"/>
    </location>
    <ligand>
        <name>Zn(2+)</name>
        <dbReference type="ChEBI" id="CHEBI:29105"/>
    </ligand>
</feature>
<reference evidence="2 3" key="1">
    <citation type="submission" date="2024-08" db="EMBL/GenBank/DDBJ databases">
        <title>Gnathostoma spinigerum genome.</title>
        <authorList>
            <person name="Gonzalez-Bertolin B."/>
            <person name="Monzon S."/>
            <person name="Zaballos A."/>
            <person name="Jimenez P."/>
            <person name="Dekumyoy P."/>
            <person name="Varona S."/>
            <person name="Cuesta I."/>
            <person name="Sumanam S."/>
            <person name="Adisakwattana P."/>
            <person name="Gasser R.B."/>
            <person name="Hernandez-Gonzalez A."/>
            <person name="Young N.D."/>
            <person name="Perteguer M.J."/>
        </authorList>
    </citation>
    <scope>NUCLEOTIDE SEQUENCE [LARGE SCALE GENOMIC DNA]</scope>
    <source>
        <strain evidence="2">AL3</strain>
        <tissue evidence="2">Liver</tissue>
    </source>
</reference>
<evidence type="ECO:0000256" key="1">
    <source>
        <dbReference type="PIRSR" id="PIRSR605301-1"/>
    </source>
</evidence>
<gene>
    <name evidence="2" type="ORF">AB6A40_010057</name>
</gene>
<keyword evidence="3" id="KW-1185">Reference proteome</keyword>
<keyword evidence="1" id="KW-0862">Zinc</keyword>
<dbReference type="Gene3D" id="1.20.140.30">
    <property type="entry name" value="MOB kinase activator"/>
    <property type="match status" value="1"/>
</dbReference>